<evidence type="ECO:0000256" key="2">
    <source>
        <dbReference type="ARBA" id="ARBA00022448"/>
    </source>
</evidence>
<evidence type="ECO:0000313" key="9">
    <source>
        <dbReference type="EMBL" id="EJD35022.1"/>
    </source>
</evidence>
<comment type="subcellular location">
    <subcellularLocation>
        <location evidence="1">Membrane</location>
        <topology evidence="1">Multi-pass membrane protein</topology>
    </subcellularLocation>
</comment>
<protein>
    <submittedName>
        <fullName evidence="9">MFS general substrate transporter</fullName>
    </submittedName>
</protein>
<dbReference type="PROSITE" id="PS50850">
    <property type="entry name" value="MFS"/>
    <property type="match status" value="1"/>
</dbReference>
<keyword evidence="5 7" id="KW-0472">Membrane</keyword>
<dbReference type="PANTHER" id="PTHR23504:SF3">
    <property type="entry name" value="MAJOR FACILITATOR SUPERFAMILY (MFS) PROFILE DOMAIN-CONTAINING PROTEIN"/>
    <property type="match status" value="1"/>
</dbReference>
<dbReference type="PRINTS" id="PR01035">
    <property type="entry name" value="TCRTETA"/>
</dbReference>
<evidence type="ECO:0000256" key="7">
    <source>
        <dbReference type="SAM" id="Phobius"/>
    </source>
</evidence>
<feature type="transmembrane region" description="Helical" evidence="7">
    <location>
        <begin position="133"/>
        <end position="153"/>
    </location>
</feature>
<feature type="transmembrane region" description="Helical" evidence="7">
    <location>
        <begin position="209"/>
        <end position="231"/>
    </location>
</feature>
<dbReference type="Pfam" id="PF07690">
    <property type="entry name" value="MFS_1"/>
    <property type="match status" value="1"/>
</dbReference>
<dbReference type="GO" id="GO:0016020">
    <property type="term" value="C:membrane"/>
    <property type="evidence" value="ECO:0007669"/>
    <property type="project" value="UniProtKB-SubCell"/>
</dbReference>
<evidence type="ECO:0000313" key="10">
    <source>
        <dbReference type="Proteomes" id="UP000006514"/>
    </source>
</evidence>
<feature type="transmembrane region" description="Helical" evidence="7">
    <location>
        <begin position="79"/>
        <end position="96"/>
    </location>
</feature>
<feature type="transmembrane region" description="Helical" evidence="7">
    <location>
        <begin position="434"/>
        <end position="454"/>
    </location>
</feature>
<feature type="transmembrane region" description="Helical" evidence="7">
    <location>
        <begin position="265"/>
        <end position="286"/>
    </location>
</feature>
<dbReference type="OMA" id="IWQMILF"/>
<evidence type="ECO:0000256" key="3">
    <source>
        <dbReference type="ARBA" id="ARBA00022692"/>
    </source>
</evidence>
<dbReference type="EMBL" id="JH687909">
    <property type="protein sequence ID" value="EJD35022.1"/>
    <property type="molecule type" value="Genomic_DNA"/>
</dbReference>
<feature type="transmembrane region" description="Helical" evidence="7">
    <location>
        <begin position="394"/>
        <end position="414"/>
    </location>
</feature>
<dbReference type="GO" id="GO:0022857">
    <property type="term" value="F:transmembrane transporter activity"/>
    <property type="evidence" value="ECO:0007669"/>
    <property type="project" value="InterPro"/>
</dbReference>
<dbReference type="InterPro" id="IPR011701">
    <property type="entry name" value="MFS"/>
</dbReference>
<feature type="transmembrane region" description="Helical" evidence="7">
    <location>
        <begin position="361"/>
        <end position="382"/>
    </location>
</feature>
<keyword evidence="10" id="KW-1185">Reference proteome</keyword>
<dbReference type="Gene3D" id="1.20.1250.20">
    <property type="entry name" value="MFS general substrate transporter like domains"/>
    <property type="match status" value="1"/>
</dbReference>
<evidence type="ECO:0000256" key="6">
    <source>
        <dbReference type="SAM" id="MobiDB-lite"/>
    </source>
</evidence>
<dbReference type="eggNOG" id="KOG2615">
    <property type="taxonomic scope" value="Eukaryota"/>
</dbReference>
<keyword evidence="3 7" id="KW-0812">Transmembrane</keyword>
<evidence type="ECO:0000256" key="4">
    <source>
        <dbReference type="ARBA" id="ARBA00022989"/>
    </source>
</evidence>
<keyword evidence="4 7" id="KW-1133">Transmembrane helix</keyword>
<reference evidence="10" key="1">
    <citation type="journal article" date="2012" name="Science">
        <title>The Paleozoic origin of enzymatic lignin decomposition reconstructed from 31 fungal genomes.</title>
        <authorList>
            <person name="Floudas D."/>
            <person name="Binder M."/>
            <person name="Riley R."/>
            <person name="Barry K."/>
            <person name="Blanchette R.A."/>
            <person name="Henrissat B."/>
            <person name="Martinez A.T."/>
            <person name="Otillar R."/>
            <person name="Spatafora J.W."/>
            <person name="Yadav J.S."/>
            <person name="Aerts A."/>
            <person name="Benoit I."/>
            <person name="Boyd A."/>
            <person name="Carlson A."/>
            <person name="Copeland A."/>
            <person name="Coutinho P.M."/>
            <person name="de Vries R.P."/>
            <person name="Ferreira P."/>
            <person name="Findley K."/>
            <person name="Foster B."/>
            <person name="Gaskell J."/>
            <person name="Glotzer D."/>
            <person name="Gorecki P."/>
            <person name="Heitman J."/>
            <person name="Hesse C."/>
            <person name="Hori C."/>
            <person name="Igarashi K."/>
            <person name="Jurgens J.A."/>
            <person name="Kallen N."/>
            <person name="Kersten P."/>
            <person name="Kohler A."/>
            <person name="Kuees U."/>
            <person name="Kumar T.K.A."/>
            <person name="Kuo A."/>
            <person name="LaButti K."/>
            <person name="Larrondo L.F."/>
            <person name="Lindquist E."/>
            <person name="Ling A."/>
            <person name="Lombard V."/>
            <person name="Lucas S."/>
            <person name="Lundell T."/>
            <person name="Martin R."/>
            <person name="McLaughlin D.J."/>
            <person name="Morgenstern I."/>
            <person name="Morin E."/>
            <person name="Murat C."/>
            <person name="Nagy L.G."/>
            <person name="Nolan M."/>
            <person name="Ohm R.A."/>
            <person name="Patyshakuliyeva A."/>
            <person name="Rokas A."/>
            <person name="Ruiz-Duenas F.J."/>
            <person name="Sabat G."/>
            <person name="Salamov A."/>
            <person name="Samejima M."/>
            <person name="Schmutz J."/>
            <person name="Slot J.C."/>
            <person name="St John F."/>
            <person name="Stenlid J."/>
            <person name="Sun H."/>
            <person name="Sun S."/>
            <person name="Syed K."/>
            <person name="Tsang A."/>
            <person name="Wiebenga A."/>
            <person name="Young D."/>
            <person name="Pisabarro A."/>
            <person name="Eastwood D.C."/>
            <person name="Martin F."/>
            <person name="Cullen D."/>
            <person name="Grigoriev I.V."/>
            <person name="Hibbett D.S."/>
        </authorList>
    </citation>
    <scope>NUCLEOTIDE SEQUENCE [LARGE SCALE GENOMIC DNA]</scope>
    <source>
        <strain evidence="10">TFB10046</strain>
    </source>
</reference>
<keyword evidence="2" id="KW-0813">Transport</keyword>
<proteinExistence type="predicted"/>
<dbReference type="AlphaFoldDB" id="J0CWJ8"/>
<evidence type="ECO:0000256" key="5">
    <source>
        <dbReference type="ARBA" id="ARBA00023136"/>
    </source>
</evidence>
<evidence type="ECO:0000256" key="1">
    <source>
        <dbReference type="ARBA" id="ARBA00004141"/>
    </source>
</evidence>
<organism evidence="9 10">
    <name type="scientific">Auricularia subglabra (strain TFB-10046 / SS5)</name>
    <name type="common">White-rot fungus</name>
    <name type="synonym">Auricularia delicata (strain TFB10046)</name>
    <dbReference type="NCBI Taxonomy" id="717982"/>
    <lineage>
        <taxon>Eukaryota</taxon>
        <taxon>Fungi</taxon>
        <taxon>Dikarya</taxon>
        <taxon>Basidiomycota</taxon>
        <taxon>Agaricomycotina</taxon>
        <taxon>Agaricomycetes</taxon>
        <taxon>Auriculariales</taxon>
        <taxon>Auriculariaceae</taxon>
        <taxon>Auricularia</taxon>
    </lineage>
</organism>
<gene>
    <name evidence="9" type="ORF">AURDEDRAFT_188857</name>
</gene>
<feature type="compositionally biased region" description="Polar residues" evidence="6">
    <location>
        <begin position="1"/>
        <end position="11"/>
    </location>
</feature>
<dbReference type="Proteomes" id="UP000006514">
    <property type="component" value="Unassembled WGS sequence"/>
</dbReference>
<feature type="transmembrane region" description="Helical" evidence="7">
    <location>
        <begin position="165"/>
        <end position="189"/>
    </location>
</feature>
<dbReference type="SUPFAM" id="SSF103473">
    <property type="entry name" value="MFS general substrate transporter"/>
    <property type="match status" value="1"/>
</dbReference>
<dbReference type="OrthoDB" id="419616at2759"/>
<evidence type="ECO:0000259" key="8">
    <source>
        <dbReference type="PROSITE" id="PS50850"/>
    </source>
</evidence>
<dbReference type="CDD" id="cd17330">
    <property type="entry name" value="MFS_SLC46_TetA_like"/>
    <property type="match status" value="1"/>
</dbReference>
<feature type="region of interest" description="Disordered" evidence="6">
    <location>
        <begin position="1"/>
        <end position="31"/>
    </location>
</feature>
<accession>J0CWJ8</accession>
<feature type="transmembrane region" description="Helical" evidence="7">
    <location>
        <begin position="298"/>
        <end position="319"/>
    </location>
</feature>
<dbReference type="KEGG" id="adl:AURDEDRAFT_188857"/>
<name>J0CWJ8_AURST</name>
<dbReference type="InterPro" id="IPR001958">
    <property type="entry name" value="Tet-R_TetA/multi-R_MdtG-like"/>
</dbReference>
<dbReference type="InterPro" id="IPR020846">
    <property type="entry name" value="MFS_dom"/>
</dbReference>
<feature type="transmembrane region" description="Helical" evidence="7">
    <location>
        <begin position="108"/>
        <end position="127"/>
    </location>
</feature>
<dbReference type="InterPro" id="IPR036259">
    <property type="entry name" value="MFS_trans_sf"/>
</dbReference>
<sequence length="471" mass="50733">MTGNGQAFSTAENDETTPLLRDVHPQDDEDRPLPKLQVTLLCAARAVEGAAFFTIFPYVNQMITDTGGIPPAEVGFWSGWIESMFSFTQMVVMLFWGRASDKFGRKPVMTVCLVGMALTTAAFGLSTNVWQMIALRSLAGVFGGTVVTIRTMLSENSTHKTQARAFSLFAFSGNLGIFCGPLIGGAFANPAAQYPSLFGSIQLLHDYPYLLPGLVTGSITGLIALSTIFWLDETLPSQTHTNTKQEPPSIKSIVISPGVRPVLTIFLYASLLGFLFTALVPVFYFTPIELGGFGFTPAQISMFIALAGFSQAVWLLLVFPPLQRRVGTGNVLRGCAIAWPLGFSLMPMMNTILRAHHDRVFWISAPILSALMSGISMAFAGVQLALNDISPSPLAFGTLNGIAMSLTSGVRAVSPALMTSIYAFGVTHQILRGHFGWVVLIAIACGFSVTLAWLPAKSEGRIVEPERSEST</sequence>
<dbReference type="PANTHER" id="PTHR23504">
    <property type="entry name" value="MAJOR FACILITATOR SUPERFAMILY DOMAIN-CONTAINING PROTEIN 10"/>
    <property type="match status" value="1"/>
</dbReference>
<feature type="domain" description="Major facilitator superfamily (MFS) profile" evidence="8">
    <location>
        <begin position="37"/>
        <end position="458"/>
    </location>
</feature>
<dbReference type="InParanoid" id="J0CWJ8"/>